<name>A0A9Q9BT69_9STAP</name>
<dbReference type="InterPro" id="IPR050438">
    <property type="entry name" value="LMW_PTPase"/>
</dbReference>
<evidence type="ECO:0000313" key="12">
    <source>
        <dbReference type="Proteomes" id="UP001057381"/>
    </source>
</evidence>
<protein>
    <recommendedName>
        <fullName evidence="6">Low molecular weight protein-tyrosine-phosphatase PtpB</fullName>
        <ecNumber evidence="2">3.1.3.48</ecNumber>
    </recommendedName>
    <alternativeName>
        <fullName evidence="7">Phosphotyrosine phosphatase B</fullName>
    </alternativeName>
</protein>
<dbReference type="SMART" id="SM00226">
    <property type="entry name" value="LMWPc"/>
    <property type="match status" value="1"/>
</dbReference>
<accession>A0A9Q9BT69</accession>
<feature type="active site" description="Proton donor" evidence="9">
    <location>
        <position position="111"/>
    </location>
</feature>
<dbReference type="Proteomes" id="UP001057381">
    <property type="component" value="Chromosome"/>
</dbReference>
<evidence type="ECO:0000256" key="2">
    <source>
        <dbReference type="ARBA" id="ARBA00013064"/>
    </source>
</evidence>
<feature type="active site" description="Nucleophile" evidence="9">
    <location>
        <position position="7"/>
    </location>
</feature>
<evidence type="ECO:0000256" key="7">
    <source>
        <dbReference type="ARBA" id="ARBA00041820"/>
    </source>
</evidence>
<evidence type="ECO:0000256" key="5">
    <source>
        <dbReference type="ARBA" id="ARBA00037193"/>
    </source>
</evidence>
<dbReference type="InterPro" id="IPR017867">
    <property type="entry name" value="Tyr_phospatase_low_mol_wt"/>
</dbReference>
<dbReference type="GO" id="GO:0004725">
    <property type="term" value="F:protein tyrosine phosphatase activity"/>
    <property type="evidence" value="ECO:0007669"/>
    <property type="project" value="UniProtKB-EC"/>
</dbReference>
<gene>
    <name evidence="11" type="ORF">KFV11_10050</name>
</gene>
<keyword evidence="4" id="KW-0904">Protein phosphatase</keyword>
<dbReference type="InterPro" id="IPR023485">
    <property type="entry name" value="Ptyr_pPase"/>
</dbReference>
<evidence type="ECO:0000256" key="1">
    <source>
        <dbReference type="ARBA" id="ARBA00011063"/>
    </source>
</evidence>
<reference evidence="11" key="1">
    <citation type="submission" date="2021-04" db="EMBL/GenBank/DDBJ databases">
        <title>Complete Genome Sequences of Macrococcus spp. from dog and cattle.</title>
        <authorList>
            <person name="Schwendener S."/>
            <person name="Perreten V."/>
        </authorList>
    </citation>
    <scope>NUCLEOTIDE SEQUENCE</scope>
    <source>
        <strain evidence="11">Epi0143-OL</strain>
    </source>
</reference>
<dbReference type="EMBL" id="CP073809">
    <property type="protein sequence ID" value="UTH13551.1"/>
    <property type="molecule type" value="Genomic_DNA"/>
</dbReference>
<dbReference type="InterPro" id="IPR036196">
    <property type="entry name" value="Ptyr_pPase_sf"/>
</dbReference>
<evidence type="ECO:0000256" key="3">
    <source>
        <dbReference type="ARBA" id="ARBA00022801"/>
    </source>
</evidence>
<dbReference type="RefSeq" id="WP_254249847.1">
    <property type="nucleotide sequence ID" value="NZ_CP073809.1"/>
</dbReference>
<dbReference type="Gene3D" id="3.40.50.2300">
    <property type="match status" value="1"/>
</dbReference>
<comment type="catalytic activity">
    <reaction evidence="8">
        <text>O-phospho-L-tyrosyl-[protein] + H2O = L-tyrosyl-[protein] + phosphate</text>
        <dbReference type="Rhea" id="RHEA:10684"/>
        <dbReference type="Rhea" id="RHEA-COMP:10136"/>
        <dbReference type="Rhea" id="RHEA-COMP:20101"/>
        <dbReference type="ChEBI" id="CHEBI:15377"/>
        <dbReference type="ChEBI" id="CHEBI:43474"/>
        <dbReference type="ChEBI" id="CHEBI:46858"/>
        <dbReference type="ChEBI" id="CHEBI:61978"/>
        <dbReference type="EC" id="3.1.3.48"/>
    </reaction>
</comment>
<dbReference type="Pfam" id="PF01451">
    <property type="entry name" value="LMWPc"/>
    <property type="match status" value="1"/>
</dbReference>
<evidence type="ECO:0000256" key="4">
    <source>
        <dbReference type="ARBA" id="ARBA00022912"/>
    </source>
</evidence>
<dbReference type="SUPFAM" id="SSF52788">
    <property type="entry name" value="Phosphotyrosine protein phosphatases I"/>
    <property type="match status" value="1"/>
</dbReference>
<comment type="similarity">
    <text evidence="1">Belongs to the low molecular weight phosphotyrosine protein phosphatase family.</text>
</comment>
<feature type="active site" description="Nucleophile" evidence="9">
    <location>
        <position position="13"/>
    </location>
</feature>
<dbReference type="KEGG" id="mequ:KFV11_10050"/>
<evidence type="ECO:0000256" key="9">
    <source>
        <dbReference type="PIRSR" id="PIRSR617867-1"/>
    </source>
</evidence>
<proteinExistence type="inferred from homology"/>
<keyword evidence="3" id="KW-0378">Hydrolase</keyword>
<dbReference type="AlphaFoldDB" id="A0A9Q9BT69"/>
<sequence>MRIVFVCTGNTCRSPLAESIARSLSEQHDFASRGLAAYNGAPVSFYSAALIREHALPEPSAAEQFQPEDAHADLILTMSSSHQQHIKALYAEANVYMLSEFAAGETAGIADPYGGDRSAYQHAYNQIAEYVRQLLEKLDNTQ</sequence>
<evidence type="ECO:0000256" key="8">
    <source>
        <dbReference type="ARBA" id="ARBA00051722"/>
    </source>
</evidence>
<dbReference type="EC" id="3.1.3.48" evidence="2"/>
<dbReference type="PRINTS" id="PR00719">
    <property type="entry name" value="LMWPTPASE"/>
</dbReference>
<feature type="domain" description="Phosphotyrosine protein phosphatase I" evidence="10">
    <location>
        <begin position="1"/>
        <end position="137"/>
    </location>
</feature>
<dbReference type="CDD" id="cd16344">
    <property type="entry name" value="LMWPAP"/>
    <property type="match status" value="1"/>
</dbReference>
<dbReference type="PANTHER" id="PTHR11717">
    <property type="entry name" value="LOW MOLECULAR WEIGHT PROTEIN TYROSINE PHOSPHATASE"/>
    <property type="match status" value="1"/>
</dbReference>
<evidence type="ECO:0000313" key="11">
    <source>
        <dbReference type="EMBL" id="UTH13551.1"/>
    </source>
</evidence>
<evidence type="ECO:0000256" key="6">
    <source>
        <dbReference type="ARBA" id="ARBA00040312"/>
    </source>
</evidence>
<evidence type="ECO:0000259" key="10">
    <source>
        <dbReference type="SMART" id="SM00226"/>
    </source>
</evidence>
<comment type="function">
    <text evidence="5">Dephosphorylates the phosphotyrosine-containing proteins.</text>
</comment>
<organism evidence="11 12">
    <name type="scientific">Macrococcus equipercicus</name>
    <dbReference type="NCBI Taxonomy" id="69967"/>
    <lineage>
        <taxon>Bacteria</taxon>
        <taxon>Bacillati</taxon>
        <taxon>Bacillota</taxon>
        <taxon>Bacilli</taxon>
        <taxon>Bacillales</taxon>
        <taxon>Staphylococcaceae</taxon>
        <taxon>Macrococcus</taxon>
    </lineage>
</organism>
<dbReference type="PANTHER" id="PTHR11717:SF31">
    <property type="entry name" value="LOW MOLECULAR WEIGHT PROTEIN-TYROSINE-PHOSPHATASE ETP-RELATED"/>
    <property type="match status" value="1"/>
</dbReference>